<keyword evidence="3" id="KW-0812">Transmembrane</keyword>
<keyword evidence="3" id="KW-1133">Transmembrane helix</keyword>
<dbReference type="Proteomes" id="UP000780768">
    <property type="component" value="Unassembled WGS sequence"/>
</dbReference>
<feature type="coiled-coil region" evidence="1">
    <location>
        <begin position="111"/>
        <end position="225"/>
    </location>
</feature>
<reference evidence="4" key="2">
    <citation type="submission" date="2021-09" db="EMBL/GenBank/DDBJ databases">
        <authorList>
            <person name="Gilroy R."/>
        </authorList>
    </citation>
    <scope>NUCLEOTIDE SEQUENCE</scope>
    <source>
        <strain evidence="4">7318</strain>
    </source>
</reference>
<feature type="transmembrane region" description="Helical" evidence="3">
    <location>
        <begin position="83"/>
        <end position="105"/>
    </location>
</feature>
<gene>
    <name evidence="4" type="ORF">K8V65_06925</name>
</gene>
<organism evidence="4 5">
    <name type="scientific">Megamonas hypermegale</name>
    <dbReference type="NCBI Taxonomy" id="158847"/>
    <lineage>
        <taxon>Bacteria</taxon>
        <taxon>Bacillati</taxon>
        <taxon>Bacillota</taxon>
        <taxon>Negativicutes</taxon>
        <taxon>Selenomonadales</taxon>
        <taxon>Selenomonadaceae</taxon>
        <taxon>Megamonas</taxon>
    </lineage>
</organism>
<evidence type="ECO:0000256" key="1">
    <source>
        <dbReference type="SAM" id="Coils"/>
    </source>
</evidence>
<dbReference type="EMBL" id="DYVR01000187">
    <property type="protein sequence ID" value="HJF85374.1"/>
    <property type="molecule type" value="Genomic_DNA"/>
</dbReference>
<evidence type="ECO:0000313" key="5">
    <source>
        <dbReference type="Proteomes" id="UP000780768"/>
    </source>
</evidence>
<keyword evidence="1" id="KW-0175">Coiled coil</keyword>
<evidence type="ECO:0000256" key="3">
    <source>
        <dbReference type="SAM" id="Phobius"/>
    </source>
</evidence>
<comment type="caution">
    <text evidence="4">The sequence shown here is derived from an EMBL/GenBank/DDBJ whole genome shotgun (WGS) entry which is preliminary data.</text>
</comment>
<dbReference type="AlphaFoldDB" id="A0A921HPJ4"/>
<keyword evidence="3" id="KW-0472">Membrane</keyword>
<evidence type="ECO:0000313" key="4">
    <source>
        <dbReference type="EMBL" id="HJF85374.1"/>
    </source>
</evidence>
<protein>
    <submittedName>
        <fullName evidence="4">Uncharacterized protein</fullName>
    </submittedName>
</protein>
<dbReference type="SUPFAM" id="SSF90257">
    <property type="entry name" value="Myosin rod fragments"/>
    <property type="match status" value="1"/>
</dbReference>
<name>A0A921HPJ4_9FIRM</name>
<evidence type="ECO:0000256" key="2">
    <source>
        <dbReference type="SAM" id="MobiDB-lite"/>
    </source>
</evidence>
<feature type="region of interest" description="Disordered" evidence="2">
    <location>
        <begin position="1"/>
        <end position="21"/>
    </location>
</feature>
<reference evidence="4" key="1">
    <citation type="journal article" date="2021" name="PeerJ">
        <title>Extensive microbial diversity within the chicken gut microbiome revealed by metagenomics and culture.</title>
        <authorList>
            <person name="Gilroy R."/>
            <person name="Ravi A."/>
            <person name="Getino M."/>
            <person name="Pursley I."/>
            <person name="Horton D.L."/>
            <person name="Alikhan N.F."/>
            <person name="Baker D."/>
            <person name="Gharbi K."/>
            <person name="Hall N."/>
            <person name="Watson M."/>
            <person name="Adriaenssens E.M."/>
            <person name="Foster-Nyarko E."/>
            <person name="Jarju S."/>
            <person name="Secka A."/>
            <person name="Antonio M."/>
            <person name="Oren A."/>
            <person name="Chaudhuri R.R."/>
            <person name="La Ragione R."/>
            <person name="Hildebrand F."/>
            <person name="Pallen M.J."/>
        </authorList>
    </citation>
    <scope>NUCLEOTIDE SEQUENCE</scope>
    <source>
        <strain evidence="4">7318</strain>
    </source>
</reference>
<accession>A0A921HPJ4</accession>
<sequence length="247" mass="28993">MLNDKNVRTKSTIPRNDEPTRFLTKEEMEQLEQGTFQQIKSDTETVQKKPANIKIEELPPKKEPQSERKVKLKTRLKKYIKRLCLAAVFIAAGVAGFYLSFSWSLHNQSQQNAKEYDVKQLEQRQQKLSEQQTDLENELSRLEREKDELSRQHEEVTQEKSFLAEMLDKITGKDEEDKAKAEDLQTRITELEQTLHDINLQLDDLKGIENQVKDLKMIAEQELTEHKDIIETVEIQARNIINDFLNR</sequence>
<proteinExistence type="predicted"/>